<protein>
    <submittedName>
        <fullName evidence="1">MucR family transcriptional regulator</fullName>
    </submittedName>
</protein>
<evidence type="ECO:0000313" key="2">
    <source>
        <dbReference type="Proteomes" id="UP001196870"/>
    </source>
</evidence>
<keyword evidence="2" id="KW-1185">Reference proteome</keyword>
<dbReference type="Proteomes" id="UP001196870">
    <property type="component" value="Unassembled WGS sequence"/>
</dbReference>
<name>A0ABS5EWQ0_9PROT</name>
<dbReference type="InterPro" id="IPR008807">
    <property type="entry name" value="ROS_MUCR"/>
</dbReference>
<reference evidence="2" key="1">
    <citation type="journal article" date="2021" name="Syst. Appl. Microbiol.">
        <title>Roseomonas hellenica sp. nov., isolated from roots of wild-growing Alkanna tinctoria.</title>
        <authorList>
            <person name="Rat A."/>
            <person name="Naranjo H.D."/>
            <person name="Lebbe L."/>
            <person name="Cnockaert M."/>
            <person name="Krigas N."/>
            <person name="Grigoriadou K."/>
            <person name="Maloupa E."/>
            <person name="Willems A."/>
        </authorList>
    </citation>
    <scope>NUCLEOTIDE SEQUENCE [LARGE SCALE GENOMIC DNA]</scope>
    <source>
        <strain evidence="2">LMG 31523</strain>
    </source>
</reference>
<sequence>MHATRCHRPDILALTAEIVAAHVAHNTVARADLPALIQNLHGAFASLGALTVSSSGGELRRWNFWPLRVPLNRGVRCQAADVSDHLSGRGIELVERNPHTTQV</sequence>
<accession>A0ABS5EWQ0</accession>
<dbReference type="RefSeq" id="WP_211852467.1">
    <property type="nucleotide sequence ID" value="NZ_JAAGBB010000010.1"/>
</dbReference>
<evidence type="ECO:0000313" key="1">
    <source>
        <dbReference type="EMBL" id="MBR0664732.1"/>
    </source>
</evidence>
<gene>
    <name evidence="1" type="ORF">GXW71_10255</name>
</gene>
<organism evidence="1 2">
    <name type="scientific">Plastoroseomonas hellenica</name>
    <dbReference type="NCBI Taxonomy" id="2687306"/>
    <lineage>
        <taxon>Bacteria</taxon>
        <taxon>Pseudomonadati</taxon>
        <taxon>Pseudomonadota</taxon>
        <taxon>Alphaproteobacteria</taxon>
        <taxon>Acetobacterales</taxon>
        <taxon>Acetobacteraceae</taxon>
        <taxon>Plastoroseomonas</taxon>
    </lineage>
</organism>
<proteinExistence type="predicted"/>
<dbReference type="EMBL" id="JAAGBB010000010">
    <property type="protein sequence ID" value="MBR0664732.1"/>
    <property type="molecule type" value="Genomic_DNA"/>
</dbReference>
<dbReference type="Pfam" id="PF05443">
    <property type="entry name" value="ROS_MUCR"/>
    <property type="match status" value="1"/>
</dbReference>
<comment type="caution">
    <text evidence="1">The sequence shown here is derived from an EMBL/GenBank/DDBJ whole genome shotgun (WGS) entry which is preliminary data.</text>
</comment>